<comment type="caution">
    <text evidence="2">The sequence shown here is derived from an EMBL/GenBank/DDBJ whole genome shotgun (WGS) entry which is preliminary data.</text>
</comment>
<evidence type="ECO:0000313" key="3">
    <source>
        <dbReference type="Proteomes" id="UP001595908"/>
    </source>
</evidence>
<dbReference type="Proteomes" id="UP001595908">
    <property type="component" value="Unassembled WGS sequence"/>
</dbReference>
<organism evidence="2 3">
    <name type="scientific">Streptomyces atroolivaceus</name>
    <dbReference type="NCBI Taxonomy" id="66869"/>
    <lineage>
        <taxon>Bacteria</taxon>
        <taxon>Bacillati</taxon>
        <taxon>Actinomycetota</taxon>
        <taxon>Actinomycetes</taxon>
        <taxon>Kitasatosporales</taxon>
        <taxon>Streptomycetaceae</taxon>
        <taxon>Streptomyces</taxon>
    </lineage>
</organism>
<dbReference type="InterPro" id="IPR023809">
    <property type="entry name" value="Thiopep_bacteriocin_synth_dom"/>
</dbReference>
<protein>
    <submittedName>
        <fullName evidence="2">Lantibiotic dehydratase C-terminal domain-containing protein</fullName>
    </submittedName>
</protein>
<gene>
    <name evidence="2" type="ORF">ACFPL4_04875</name>
</gene>
<keyword evidence="3" id="KW-1185">Reference proteome</keyword>
<dbReference type="GeneID" id="31231884"/>
<reference evidence="3" key="1">
    <citation type="journal article" date="2019" name="Int. J. Syst. Evol. Microbiol.">
        <title>The Global Catalogue of Microorganisms (GCM) 10K type strain sequencing project: providing services to taxonomists for standard genome sequencing and annotation.</title>
        <authorList>
            <consortium name="The Broad Institute Genomics Platform"/>
            <consortium name="The Broad Institute Genome Sequencing Center for Infectious Disease"/>
            <person name="Wu L."/>
            <person name="Ma J."/>
        </authorList>
    </citation>
    <scope>NUCLEOTIDE SEQUENCE [LARGE SCALE GENOMIC DNA]</scope>
    <source>
        <strain evidence="3">ICMP 257</strain>
    </source>
</reference>
<dbReference type="EMBL" id="JBHSJE010000001">
    <property type="protein sequence ID" value="MFC4977699.1"/>
    <property type="molecule type" value="Genomic_DNA"/>
</dbReference>
<dbReference type="RefSeq" id="WP_078597759.1">
    <property type="nucleotide sequence ID" value="NZ_JBHSJE010000001.1"/>
</dbReference>
<name>A0ABV9V132_STRAZ</name>
<accession>A0ABV9V132</accession>
<proteinExistence type="predicted"/>
<dbReference type="Pfam" id="PF14028">
    <property type="entry name" value="Lant_dehydr_C"/>
    <property type="match status" value="1"/>
</dbReference>
<evidence type="ECO:0000313" key="2">
    <source>
        <dbReference type="EMBL" id="MFC4977699.1"/>
    </source>
</evidence>
<evidence type="ECO:0000259" key="1">
    <source>
        <dbReference type="Pfam" id="PF14028"/>
    </source>
</evidence>
<sequence>MSSRRSASAFLRWTTTARTRAGPQQRSSSLNCVPTTSGQTGTREWRTVHIHVPHSLHTPFLCDVVEPLLRSEGLQDHFFFLRYWQGGPHLRLRMLCGPGAGSAEAAERVVAGLARAMPEFGAQAREEYALGLTLQDELARLEKETSEEGRPIGALDRVAYEPEYRKYGGTEGLQIAETVFRKSSVAVLGLLGGQPRAWVDERRAPIGEAARIMAMFLHGAGLDPRAAGLFLREYEDWWRTYAPDDMQRAWPKLFGGVSAQMTNLCAAVWRDGATDVFHDISAEAAARARSVCGAEPGGDVRDLRLDGTPYPGCLSNYVHTTNNRLGLVPAAEGLVAYLVRRGLEAMDG</sequence>
<feature type="domain" description="Thiopeptide-type bacteriocin biosynthesis" evidence="1">
    <location>
        <begin position="45"/>
        <end position="341"/>
    </location>
</feature>